<evidence type="ECO:0000313" key="4">
    <source>
        <dbReference type="Proteomes" id="UP000046680"/>
    </source>
</evidence>
<protein>
    <submittedName>
        <fullName evidence="1">Uncharacterized protein</fullName>
    </submittedName>
</protein>
<dbReference type="AlphaFoldDB" id="A0A654U577"/>
<accession>A0A654U577</accession>
<dbReference type="RefSeq" id="WP_265113546.1">
    <property type="nucleotide sequence ID" value="NZ_CFKG01000030.1"/>
</dbReference>
<dbReference type="Proteomes" id="UP000039021">
    <property type="component" value="Unassembled WGS sequence"/>
</dbReference>
<reference evidence="2" key="1">
    <citation type="submission" date="2015-03" db="EMBL/GenBank/DDBJ databases">
        <authorList>
            <consortium name="Pathogen Informatics"/>
            <person name="Murphy D."/>
        </authorList>
    </citation>
    <scope>NUCLEOTIDE SEQUENCE</scope>
    <source>
        <strain evidence="2">N09902308</strain>
    </source>
</reference>
<evidence type="ECO:0000313" key="2">
    <source>
        <dbReference type="EMBL" id="CPB15909.1"/>
    </source>
</evidence>
<organism evidence="1 4">
    <name type="scientific">Mycobacterium tuberculosis</name>
    <dbReference type="NCBI Taxonomy" id="1773"/>
    <lineage>
        <taxon>Bacteria</taxon>
        <taxon>Bacillati</taxon>
        <taxon>Actinomycetota</taxon>
        <taxon>Actinomycetes</taxon>
        <taxon>Mycobacteriales</taxon>
        <taxon>Mycobacteriaceae</taxon>
        <taxon>Mycobacterium</taxon>
        <taxon>Mycobacterium tuberculosis complex</taxon>
    </lineage>
</organism>
<proteinExistence type="predicted"/>
<dbReference type="EMBL" id="CGCX01001641">
    <property type="protein sequence ID" value="CFR98836.1"/>
    <property type="molecule type" value="Genomic_DNA"/>
</dbReference>
<evidence type="ECO:0000313" key="3">
    <source>
        <dbReference type="Proteomes" id="UP000039021"/>
    </source>
</evidence>
<reference evidence="3 4" key="2">
    <citation type="submission" date="2015-03" db="EMBL/GenBank/DDBJ databases">
        <authorList>
            <consortium name="Pathogen Informatics"/>
        </authorList>
    </citation>
    <scope>NUCLEOTIDE SEQUENCE [LARGE SCALE GENOMIC DNA]</scope>
    <source>
        <strain evidence="1 4">C09601061</strain>
        <strain evidence="3">N09902308</strain>
    </source>
</reference>
<name>A0A654U577_MYCTX</name>
<gene>
    <name evidence="1" type="ORF">ERS007657_03418</name>
    <name evidence="2" type="ORF">ERS007739_05096</name>
</gene>
<sequence>MLGIRLAFPHPFEDHWRIFPTEWLKPDEIMLDTLVGAHAP</sequence>
<evidence type="ECO:0000313" key="1">
    <source>
        <dbReference type="EMBL" id="CFR98836.1"/>
    </source>
</evidence>
<dbReference type="Proteomes" id="UP000046680">
    <property type="component" value="Unassembled WGS sequence"/>
</dbReference>
<dbReference type="EMBL" id="CSBK01003700">
    <property type="protein sequence ID" value="CPB15909.1"/>
    <property type="molecule type" value="Genomic_DNA"/>
</dbReference>